<dbReference type="SUPFAM" id="SSF56176">
    <property type="entry name" value="FAD-binding/transporter-associated domain-like"/>
    <property type="match status" value="1"/>
</dbReference>
<dbReference type="PANTHER" id="PTHR42973:SF13">
    <property type="entry name" value="FAD-BINDING PCMH-TYPE DOMAIN-CONTAINING PROTEIN"/>
    <property type="match status" value="1"/>
</dbReference>
<evidence type="ECO:0000313" key="7">
    <source>
        <dbReference type="Proteomes" id="UP001216150"/>
    </source>
</evidence>
<dbReference type="InterPro" id="IPR016169">
    <property type="entry name" value="FAD-bd_PCMH_sub2"/>
</dbReference>
<dbReference type="Proteomes" id="UP001216150">
    <property type="component" value="Unassembled WGS sequence"/>
</dbReference>
<dbReference type="EMBL" id="JAQJAC010000009">
    <property type="protein sequence ID" value="KAJ5573249.1"/>
    <property type="molecule type" value="Genomic_DNA"/>
</dbReference>
<dbReference type="InterPro" id="IPR050416">
    <property type="entry name" value="FAD-linked_Oxidoreductase"/>
</dbReference>
<accession>A0AAD6DCV6</accession>
<keyword evidence="3" id="KW-0274">FAD</keyword>
<dbReference type="Gene3D" id="3.30.465.10">
    <property type="match status" value="1"/>
</dbReference>
<feature type="domain" description="FAD-binding PCMH-type" evidence="5">
    <location>
        <begin position="83"/>
        <end position="267"/>
    </location>
</feature>
<organism evidence="6 7">
    <name type="scientific">Penicillium hetheringtonii</name>
    <dbReference type="NCBI Taxonomy" id="911720"/>
    <lineage>
        <taxon>Eukaryota</taxon>
        <taxon>Fungi</taxon>
        <taxon>Dikarya</taxon>
        <taxon>Ascomycota</taxon>
        <taxon>Pezizomycotina</taxon>
        <taxon>Eurotiomycetes</taxon>
        <taxon>Eurotiomycetidae</taxon>
        <taxon>Eurotiales</taxon>
        <taxon>Aspergillaceae</taxon>
        <taxon>Penicillium</taxon>
    </lineage>
</organism>
<keyword evidence="7" id="KW-1185">Reference proteome</keyword>
<proteinExistence type="inferred from homology"/>
<dbReference type="GO" id="GO:0016491">
    <property type="term" value="F:oxidoreductase activity"/>
    <property type="evidence" value="ECO:0007669"/>
    <property type="project" value="UniProtKB-KW"/>
</dbReference>
<reference evidence="6 7" key="1">
    <citation type="journal article" date="2023" name="IMA Fungus">
        <title>Comparative genomic study of the Penicillium genus elucidates a diverse pangenome and 15 lateral gene transfer events.</title>
        <authorList>
            <person name="Petersen C."/>
            <person name="Sorensen T."/>
            <person name="Nielsen M.R."/>
            <person name="Sondergaard T.E."/>
            <person name="Sorensen J.L."/>
            <person name="Fitzpatrick D.A."/>
            <person name="Frisvad J.C."/>
            <person name="Nielsen K.L."/>
        </authorList>
    </citation>
    <scope>NUCLEOTIDE SEQUENCE [LARGE SCALE GENOMIC DNA]</scope>
    <source>
        <strain evidence="6 7">IBT 29057</strain>
    </source>
</reference>
<evidence type="ECO:0000256" key="4">
    <source>
        <dbReference type="ARBA" id="ARBA00023002"/>
    </source>
</evidence>
<evidence type="ECO:0000256" key="3">
    <source>
        <dbReference type="ARBA" id="ARBA00022827"/>
    </source>
</evidence>
<evidence type="ECO:0000259" key="5">
    <source>
        <dbReference type="PROSITE" id="PS51387"/>
    </source>
</evidence>
<name>A0AAD6DCV6_9EURO</name>
<protein>
    <recommendedName>
        <fullName evidence="5">FAD-binding PCMH-type domain-containing protein</fullName>
    </recommendedName>
</protein>
<keyword evidence="4" id="KW-0560">Oxidoreductase</keyword>
<evidence type="ECO:0000256" key="2">
    <source>
        <dbReference type="ARBA" id="ARBA00022630"/>
    </source>
</evidence>
<evidence type="ECO:0000256" key="1">
    <source>
        <dbReference type="ARBA" id="ARBA00005466"/>
    </source>
</evidence>
<dbReference type="AlphaFoldDB" id="A0AAD6DCV6"/>
<comment type="caution">
    <text evidence="6">The sequence shown here is derived from an EMBL/GenBank/DDBJ whole genome shotgun (WGS) entry which is preliminary data.</text>
</comment>
<dbReference type="Pfam" id="PF01565">
    <property type="entry name" value="FAD_binding_4"/>
    <property type="match status" value="1"/>
</dbReference>
<dbReference type="PANTHER" id="PTHR42973">
    <property type="entry name" value="BINDING OXIDOREDUCTASE, PUTATIVE (AFU_ORTHOLOGUE AFUA_1G17690)-RELATED"/>
    <property type="match status" value="1"/>
</dbReference>
<comment type="similarity">
    <text evidence="1">Belongs to the oxygen-dependent FAD-linked oxidoreductase family.</text>
</comment>
<dbReference type="InterPro" id="IPR006094">
    <property type="entry name" value="Oxid_FAD_bind_N"/>
</dbReference>
<dbReference type="InterPro" id="IPR016166">
    <property type="entry name" value="FAD-bd_PCMH"/>
</dbReference>
<sequence>MFFGTLYTPIKDPLDNEYCVWGFQLNLFLLLTWVECSRTVSRNPALAQADICSILKSSGIDVEYPISLTYKHDLTEYWSAACGDLKPTCIAAPSSAAEMSQVIRELHDVDTLFAVKSGGHMPNNGFASIQDGLLVSTKNLDQVFYNADDQTAVIGPGLSWEEAQKGLDDAVGGRAVVGGRLGGVGIGGYMLGGGMSFLSTQYGWAANNVKNFEVVLANGTIVNANEKEKYRFKSSRVLTLSDLFASLKGGGNNFGVVTAYTMQTHPQDHKVWGGNYIFTADKTPQVLSALRKLQHGALIDLWIMFLFYDGPEPPAGVFDEFTAIDHTSTTKTWDTYYDLLKNNDFFILHGQRYTIATETTPVPNKTVGSSVLQEYYDHWYNVTEDVLSVTGVLGSIAFQPVPKTFSQKAKDRGGDLLSVPTDQNYIFIELDFSYALSIDDDRIDQANQKLYQGMGNLVQKNIDNGRLPDVYRPLFMNDAYYRQDYWGRIDPASKKQALQTRLKYDPDGFFQQRTSGGWRLKE</sequence>
<dbReference type="GO" id="GO:0071949">
    <property type="term" value="F:FAD binding"/>
    <property type="evidence" value="ECO:0007669"/>
    <property type="project" value="InterPro"/>
</dbReference>
<keyword evidence="2" id="KW-0285">Flavoprotein</keyword>
<dbReference type="PROSITE" id="PS51387">
    <property type="entry name" value="FAD_PCMH"/>
    <property type="match status" value="1"/>
</dbReference>
<evidence type="ECO:0000313" key="6">
    <source>
        <dbReference type="EMBL" id="KAJ5573249.1"/>
    </source>
</evidence>
<dbReference type="InterPro" id="IPR036318">
    <property type="entry name" value="FAD-bd_PCMH-like_sf"/>
</dbReference>
<gene>
    <name evidence="6" type="ORF">N7450_010233</name>
</gene>